<protein>
    <recommendedName>
        <fullName evidence="5">Endonuclease-reverse transcriptase</fullName>
    </recommendedName>
</protein>
<evidence type="ECO:0000313" key="4">
    <source>
        <dbReference type="Proteomes" id="UP001168821"/>
    </source>
</evidence>
<feature type="coiled-coil region" evidence="1">
    <location>
        <begin position="75"/>
        <end position="138"/>
    </location>
</feature>
<keyword evidence="4" id="KW-1185">Reference proteome</keyword>
<keyword evidence="1" id="KW-0175">Coiled coil</keyword>
<feature type="compositionally biased region" description="Polar residues" evidence="2">
    <location>
        <begin position="23"/>
        <end position="37"/>
    </location>
</feature>
<name>A0AA38HZU1_9CUCU</name>
<organism evidence="3 4">
    <name type="scientific">Zophobas morio</name>
    <dbReference type="NCBI Taxonomy" id="2755281"/>
    <lineage>
        <taxon>Eukaryota</taxon>
        <taxon>Metazoa</taxon>
        <taxon>Ecdysozoa</taxon>
        <taxon>Arthropoda</taxon>
        <taxon>Hexapoda</taxon>
        <taxon>Insecta</taxon>
        <taxon>Pterygota</taxon>
        <taxon>Neoptera</taxon>
        <taxon>Endopterygota</taxon>
        <taxon>Coleoptera</taxon>
        <taxon>Polyphaga</taxon>
        <taxon>Cucujiformia</taxon>
        <taxon>Tenebrionidae</taxon>
        <taxon>Zophobas</taxon>
    </lineage>
</organism>
<dbReference type="Proteomes" id="UP001168821">
    <property type="component" value="Unassembled WGS sequence"/>
</dbReference>
<comment type="caution">
    <text evidence="3">The sequence shown here is derived from an EMBL/GenBank/DDBJ whole genome shotgun (WGS) entry which is preliminary data.</text>
</comment>
<evidence type="ECO:0000256" key="2">
    <source>
        <dbReference type="SAM" id="MobiDB-lite"/>
    </source>
</evidence>
<feature type="compositionally biased region" description="Basic and acidic residues" evidence="2">
    <location>
        <begin position="12"/>
        <end position="22"/>
    </location>
</feature>
<accession>A0AA38HZU1</accession>
<reference evidence="3" key="1">
    <citation type="journal article" date="2023" name="G3 (Bethesda)">
        <title>Whole genome assemblies of Zophobas morio and Tenebrio molitor.</title>
        <authorList>
            <person name="Kaur S."/>
            <person name="Stinson S.A."/>
            <person name="diCenzo G.C."/>
        </authorList>
    </citation>
    <scope>NUCLEOTIDE SEQUENCE</scope>
    <source>
        <strain evidence="3">QUZm001</strain>
    </source>
</reference>
<proteinExistence type="predicted"/>
<dbReference type="EMBL" id="JALNTZ010000007">
    <property type="protein sequence ID" value="KAJ3646455.1"/>
    <property type="molecule type" value="Genomic_DNA"/>
</dbReference>
<feature type="compositionally biased region" description="Basic and acidic residues" evidence="2">
    <location>
        <begin position="38"/>
        <end position="49"/>
    </location>
</feature>
<dbReference type="AlphaFoldDB" id="A0AA38HZU1"/>
<evidence type="ECO:0008006" key="5">
    <source>
        <dbReference type="Google" id="ProtNLM"/>
    </source>
</evidence>
<sequence length="273" mass="32608">MSSKGTERKKRDREVESPKENEQVFQRSKITVRSPLQSREKENQEDIEMEEVKKMISELATQIRDDIRDSNKQLLNEWNTQLKEELKTIREELKQTRDQLQGQNQEIRDKYEEWKRAKEEMGKRVGEVESQLDRMEREKRRNKVVMMGLDIETGEQKQIIGKVTKFLEEKVKVESKVKSAYKIAEKVYVVEFENREEKINVMKSKKNLKGSSIYINDDLTKTERKIQNKIKEEATKERNKGKVVRMGYKKLTVDGRNFKWNEEEGRLKKAENF</sequence>
<gene>
    <name evidence="3" type="ORF">Zmor_024043</name>
</gene>
<evidence type="ECO:0000313" key="3">
    <source>
        <dbReference type="EMBL" id="KAJ3646455.1"/>
    </source>
</evidence>
<feature type="region of interest" description="Disordered" evidence="2">
    <location>
        <begin position="1"/>
        <end position="49"/>
    </location>
</feature>
<evidence type="ECO:0000256" key="1">
    <source>
        <dbReference type="SAM" id="Coils"/>
    </source>
</evidence>